<accession>A0A0D2EHA3</accession>
<feature type="compositionally biased region" description="Polar residues" evidence="1">
    <location>
        <begin position="17"/>
        <end position="29"/>
    </location>
</feature>
<organism evidence="2 3">
    <name type="scientific">Phialophora macrospora</name>
    <dbReference type="NCBI Taxonomy" id="1851006"/>
    <lineage>
        <taxon>Eukaryota</taxon>
        <taxon>Fungi</taxon>
        <taxon>Dikarya</taxon>
        <taxon>Ascomycota</taxon>
        <taxon>Pezizomycotina</taxon>
        <taxon>Eurotiomycetes</taxon>
        <taxon>Chaetothyriomycetidae</taxon>
        <taxon>Chaetothyriales</taxon>
        <taxon>Herpotrichiellaceae</taxon>
        <taxon>Phialophora</taxon>
    </lineage>
</organism>
<proteinExistence type="predicted"/>
<evidence type="ECO:0000313" key="3">
    <source>
        <dbReference type="Proteomes" id="UP000054266"/>
    </source>
</evidence>
<dbReference type="STRING" id="5601.A0A0D2EHA3"/>
<reference evidence="2 3" key="1">
    <citation type="submission" date="2015-01" db="EMBL/GenBank/DDBJ databases">
        <title>The Genome Sequence of Capronia semiimmersa CBS27337.</title>
        <authorList>
            <consortium name="The Broad Institute Genomics Platform"/>
            <person name="Cuomo C."/>
            <person name="de Hoog S."/>
            <person name="Gorbushina A."/>
            <person name="Stielow B."/>
            <person name="Teixiera M."/>
            <person name="Abouelleil A."/>
            <person name="Chapman S.B."/>
            <person name="Priest M."/>
            <person name="Young S.K."/>
            <person name="Wortman J."/>
            <person name="Nusbaum C."/>
            <person name="Birren B."/>
        </authorList>
    </citation>
    <scope>NUCLEOTIDE SEQUENCE [LARGE SCALE GENOMIC DNA]</scope>
    <source>
        <strain evidence="2 3">CBS 27337</strain>
    </source>
</reference>
<evidence type="ECO:0000256" key="1">
    <source>
        <dbReference type="SAM" id="MobiDB-lite"/>
    </source>
</evidence>
<keyword evidence="3" id="KW-1185">Reference proteome</keyword>
<gene>
    <name evidence="2" type="ORF">PV04_01855</name>
</gene>
<protein>
    <submittedName>
        <fullName evidence="2">Uncharacterized protein</fullName>
    </submittedName>
</protein>
<feature type="compositionally biased region" description="Polar residues" evidence="1">
    <location>
        <begin position="113"/>
        <end position="128"/>
    </location>
</feature>
<dbReference type="AlphaFoldDB" id="A0A0D2EHA3"/>
<feature type="region of interest" description="Disordered" evidence="1">
    <location>
        <begin position="99"/>
        <end position="128"/>
    </location>
</feature>
<dbReference type="HOGENOM" id="CLU_070611_0_0_1"/>
<dbReference type="Proteomes" id="UP000054266">
    <property type="component" value="Unassembled WGS sequence"/>
</dbReference>
<name>A0A0D2EHA3_9EURO</name>
<dbReference type="EMBL" id="KN846956">
    <property type="protein sequence ID" value="KIW73762.1"/>
    <property type="molecule type" value="Genomic_DNA"/>
</dbReference>
<sequence length="339" mass="37277">MSLADNLSDADHCTSPARPSSSWTTNSLFADSAIGVQTPAAHQKEAYPSEPEEALEEPAIADRLSGLASEIWACEQEGGIRGEKRRKITRAVEAIEAALGDDSLSEENDESGTHPSQSSTTPVASTATITENDLEQIRTCLGATVESMRMRQQEQRHLHQLITEKLEAVAQRCIQQEHRLREFGKEIASLKEDNQSISQENQVLHVQLSNAQSECVRKEIAIKAMSSAVSGLEGYVNGSPVPKRAADSPRIVYRGRGRFRGRYYVDEPVEQPIGYGVDVPADPKALHEGVTAWLRGFRDVEEELRSAQGSAISPRVKRQRATPKILEDDWGDFETATSA</sequence>
<feature type="region of interest" description="Disordered" evidence="1">
    <location>
        <begin position="1"/>
        <end position="55"/>
    </location>
</feature>
<evidence type="ECO:0000313" key="2">
    <source>
        <dbReference type="EMBL" id="KIW73762.1"/>
    </source>
</evidence>